<accession>A0AAD0UKF7</accession>
<name>A0AAD0UKF7_9LEPT</name>
<dbReference type="RefSeq" id="WP_123178892.1">
    <property type="nucleotide sequence ID" value="NZ_CP033614.1"/>
</dbReference>
<evidence type="ECO:0000313" key="1">
    <source>
        <dbReference type="EMBL" id="AYV54077.1"/>
    </source>
</evidence>
<sequence>MIRAFRLARFELKKNGRFSQIAKLRKPVSSTGFVFLFLSLVLLSCSNLLKNDEERTNILFSEIQIRKERERIHLRFMFYHEISEILNGKENKGFGRAPLVVDFPKIDERPMQETETKGIRFYFTEIENIKKEYSISLMRKDGLYKAKFHFDPNDPPTSIRLEFRK</sequence>
<protein>
    <submittedName>
        <fullName evidence="1">Uncharacterized protein</fullName>
    </submittedName>
</protein>
<dbReference type="AlphaFoldDB" id="A0AAD0UKF7"/>
<proteinExistence type="predicted"/>
<gene>
    <name evidence="1" type="ORF">EFP84_00185</name>
</gene>
<reference evidence="1 2" key="1">
    <citation type="submission" date="2018-11" db="EMBL/GenBank/DDBJ databases">
        <title>Complete genome sequence of Leptospira kmetyi isolate LS 001/16 from soil sample associated with a leptospirosis patient in Kelantan.</title>
        <authorList>
            <person name="Muhammad Yusoff F."/>
            <person name="Muhammad Yusoff S."/>
            <person name="Ahmad M.N."/>
            <person name="Yusof N.Y."/>
            <person name="Aziah I."/>
        </authorList>
    </citation>
    <scope>NUCLEOTIDE SEQUENCE [LARGE SCALE GENOMIC DNA]</scope>
    <source>
        <strain evidence="1 2">LS 001/16</strain>
    </source>
</reference>
<dbReference type="KEGG" id="lkm:EFP84_00185"/>
<organism evidence="1 2">
    <name type="scientific">Leptospira kmetyi</name>
    <dbReference type="NCBI Taxonomy" id="408139"/>
    <lineage>
        <taxon>Bacteria</taxon>
        <taxon>Pseudomonadati</taxon>
        <taxon>Spirochaetota</taxon>
        <taxon>Spirochaetia</taxon>
        <taxon>Leptospirales</taxon>
        <taxon>Leptospiraceae</taxon>
        <taxon>Leptospira</taxon>
    </lineage>
</organism>
<dbReference type="EMBL" id="CP033614">
    <property type="protein sequence ID" value="AYV54077.1"/>
    <property type="molecule type" value="Genomic_DNA"/>
</dbReference>
<evidence type="ECO:0000313" key="2">
    <source>
        <dbReference type="Proteomes" id="UP000276407"/>
    </source>
</evidence>
<dbReference type="Proteomes" id="UP000276407">
    <property type="component" value="Chromosome 1"/>
</dbReference>